<dbReference type="HOGENOM" id="CLU_3293943_0_0_9"/>
<name>D5Q0R5_CLODI</name>
<evidence type="ECO:0000313" key="2">
    <source>
        <dbReference type="Proteomes" id="UP000003227"/>
    </source>
</evidence>
<dbReference type="Proteomes" id="UP000003227">
    <property type="component" value="Unassembled WGS sequence"/>
</dbReference>
<sequence length="40" mass="4899">MSYVNNSRAFLFFEKYLLVPYTFNFIMINKIRDTIEFAQI</sequence>
<gene>
    <name evidence="1" type="ORF">HMPREF0220_0497</name>
</gene>
<accession>D5Q0R5</accession>
<dbReference type="AlphaFoldDB" id="D5Q0R5"/>
<dbReference type="EMBL" id="ADNX01000013">
    <property type="protein sequence ID" value="EFH08501.1"/>
    <property type="molecule type" value="Genomic_DNA"/>
</dbReference>
<organism evidence="1 2">
    <name type="scientific">Clostridioides difficile NAP08</name>
    <dbReference type="NCBI Taxonomy" id="525259"/>
    <lineage>
        <taxon>Bacteria</taxon>
        <taxon>Bacillati</taxon>
        <taxon>Bacillota</taxon>
        <taxon>Clostridia</taxon>
        <taxon>Peptostreptococcales</taxon>
        <taxon>Peptostreptococcaceae</taxon>
        <taxon>Clostridioides</taxon>
    </lineage>
</organism>
<reference evidence="1 2" key="1">
    <citation type="submission" date="2010-05" db="EMBL/GenBank/DDBJ databases">
        <authorList>
            <person name="Qin X."/>
            <person name="Bachman B."/>
            <person name="Battles P."/>
            <person name="Bell A."/>
            <person name="Bess C."/>
            <person name="Bickham C."/>
            <person name="Chaboub L."/>
            <person name="Chen D."/>
            <person name="Coyle M."/>
            <person name="Deiros D.R."/>
            <person name="Dinh H."/>
            <person name="Forbes L."/>
            <person name="Fowler G."/>
            <person name="Francisco L."/>
            <person name="Fu Q."/>
            <person name="Gubbala S."/>
            <person name="Hale W."/>
            <person name="Han Y."/>
            <person name="Hemphill L."/>
            <person name="Highlander S.K."/>
            <person name="Hirani K."/>
            <person name="Hogues M."/>
            <person name="Jackson L."/>
            <person name="Jakkamsetti A."/>
            <person name="Javaid M."/>
            <person name="Jiang H."/>
            <person name="Korchina V."/>
            <person name="Kovar C."/>
            <person name="Lara F."/>
            <person name="Lee S."/>
            <person name="Mata R."/>
            <person name="Mathew T."/>
            <person name="Moen C."/>
            <person name="Morales K."/>
            <person name="Munidasa M."/>
            <person name="Nazareth L."/>
            <person name="Ngo R."/>
            <person name="Nguyen L."/>
            <person name="Okwuonu G."/>
            <person name="Ongeri F."/>
            <person name="Patil S."/>
            <person name="Petrosino J."/>
            <person name="Pham C."/>
            <person name="Pham P."/>
            <person name="Pu L.-L."/>
            <person name="Puazo M."/>
            <person name="Raj R."/>
            <person name="Reid J."/>
            <person name="Rouhana J."/>
            <person name="Saada N."/>
            <person name="Shang Y."/>
            <person name="Simmons D."/>
            <person name="Thornton R."/>
            <person name="Warren J."/>
            <person name="Weissenberger G."/>
            <person name="Zhang J."/>
            <person name="Zhang L."/>
            <person name="Zhou C."/>
            <person name="Zhu D."/>
            <person name="Muzny D."/>
            <person name="Worley K."/>
            <person name="Gibbs R."/>
        </authorList>
    </citation>
    <scope>NUCLEOTIDE SEQUENCE [LARGE SCALE GENOMIC DNA]</scope>
    <source>
        <strain evidence="1 2">NAP08</strain>
    </source>
</reference>
<comment type="caution">
    <text evidence="1">The sequence shown here is derived from an EMBL/GenBank/DDBJ whole genome shotgun (WGS) entry which is preliminary data.</text>
</comment>
<evidence type="ECO:0000313" key="1">
    <source>
        <dbReference type="EMBL" id="EFH08501.1"/>
    </source>
</evidence>
<proteinExistence type="predicted"/>
<protein>
    <submittedName>
        <fullName evidence="1">Uncharacterized protein</fullName>
    </submittedName>
</protein>